<evidence type="ECO:0000256" key="8">
    <source>
        <dbReference type="ARBA" id="ARBA00023180"/>
    </source>
</evidence>
<evidence type="ECO:0000313" key="15">
    <source>
        <dbReference type="Proteomes" id="UP000823561"/>
    </source>
</evidence>
<dbReference type="Pfam" id="PF00622">
    <property type="entry name" value="SPRY"/>
    <property type="match status" value="1"/>
</dbReference>
<dbReference type="FunFam" id="2.60.40.10:FF:000142">
    <property type="entry name" value="V-set domain-containing T-cell activation inhibitor 1"/>
    <property type="match status" value="1"/>
</dbReference>
<dbReference type="SMART" id="SM00409">
    <property type="entry name" value="IG"/>
    <property type="match status" value="1"/>
</dbReference>
<dbReference type="GO" id="GO:0050852">
    <property type="term" value="P:T cell receptor signaling pathway"/>
    <property type="evidence" value="ECO:0007669"/>
    <property type="project" value="TreeGrafter"/>
</dbReference>
<dbReference type="PANTHER" id="PTHR24100">
    <property type="entry name" value="BUTYROPHILIN"/>
    <property type="match status" value="1"/>
</dbReference>
<evidence type="ECO:0000256" key="6">
    <source>
        <dbReference type="ARBA" id="ARBA00023136"/>
    </source>
</evidence>
<reference evidence="14" key="1">
    <citation type="submission" date="2020-10" db="EMBL/GenBank/DDBJ databases">
        <title>Chromosome-scale genome assembly of the Allis shad, Alosa alosa.</title>
        <authorList>
            <person name="Margot Z."/>
            <person name="Christophe K."/>
            <person name="Cabau C."/>
            <person name="Louis A."/>
            <person name="Berthelot C."/>
            <person name="Parey E."/>
            <person name="Roest Crollius H."/>
            <person name="Montfort J."/>
            <person name="Robinson-Rechavi M."/>
            <person name="Bucao C."/>
            <person name="Bouchez O."/>
            <person name="Gislard M."/>
            <person name="Lluch J."/>
            <person name="Milhes M."/>
            <person name="Lampietro C."/>
            <person name="Lopez Roques C."/>
            <person name="Donnadieu C."/>
            <person name="Braasch I."/>
            <person name="Desvignes T."/>
            <person name="Postlethwait J."/>
            <person name="Bobe J."/>
            <person name="Guiguen Y."/>
        </authorList>
    </citation>
    <scope>NUCLEOTIDE SEQUENCE</scope>
    <source>
        <strain evidence="14">M-15738</strain>
        <tissue evidence="14">Blood</tissue>
    </source>
</reference>
<evidence type="ECO:0000256" key="11">
    <source>
        <dbReference type="SAM" id="SignalP"/>
    </source>
</evidence>
<dbReference type="InterPro" id="IPR003877">
    <property type="entry name" value="SPRY_dom"/>
</dbReference>
<evidence type="ECO:0000259" key="13">
    <source>
        <dbReference type="PROSITE" id="PS50835"/>
    </source>
</evidence>
<keyword evidence="4 11" id="KW-0732">Signal</keyword>
<feature type="chain" id="PRO_5043697570" description="Butyrophilin subfamily 1 member A1-like" evidence="11">
    <location>
        <begin position="20"/>
        <end position="489"/>
    </location>
</feature>
<dbReference type="InterPro" id="IPR013320">
    <property type="entry name" value="ConA-like_dom_sf"/>
</dbReference>
<dbReference type="SMART" id="SM00406">
    <property type="entry name" value="IGv"/>
    <property type="match status" value="1"/>
</dbReference>
<dbReference type="InterPro" id="IPR007110">
    <property type="entry name" value="Ig-like_dom"/>
</dbReference>
<dbReference type="InterPro" id="IPR050504">
    <property type="entry name" value="IgSF_BTN/MOG"/>
</dbReference>
<evidence type="ECO:0000256" key="2">
    <source>
        <dbReference type="ARBA" id="ARBA00007591"/>
    </source>
</evidence>
<dbReference type="EMBL" id="JADWDJ010000024">
    <property type="protein sequence ID" value="KAG5261214.1"/>
    <property type="molecule type" value="Genomic_DNA"/>
</dbReference>
<feature type="domain" description="Ig-like" evidence="13">
    <location>
        <begin position="21"/>
        <end position="132"/>
    </location>
</feature>
<dbReference type="Gene3D" id="2.60.40.10">
    <property type="entry name" value="Immunoglobulins"/>
    <property type="match status" value="2"/>
</dbReference>
<organism evidence="14 15">
    <name type="scientific">Alosa alosa</name>
    <name type="common">allis shad</name>
    <dbReference type="NCBI Taxonomy" id="278164"/>
    <lineage>
        <taxon>Eukaryota</taxon>
        <taxon>Metazoa</taxon>
        <taxon>Chordata</taxon>
        <taxon>Craniata</taxon>
        <taxon>Vertebrata</taxon>
        <taxon>Euteleostomi</taxon>
        <taxon>Actinopterygii</taxon>
        <taxon>Neopterygii</taxon>
        <taxon>Teleostei</taxon>
        <taxon>Clupei</taxon>
        <taxon>Clupeiformes</taxon>
        <taxon>Clupeoidei</taxon>
        <taxon>Clupeidae</taxon>
        <taxon>Alosa</taxon>
    </lineage>
</organism>
<dbReference type="InterPro" id="IPR001870">
    <property type="entry name" value="B30.2/SPRY"/>
</dbReference>
<dbReference type="GO" id="GO:0009897">
    <property type="term" value="C:external side of plasma membrane"/>
    <property type="evidence" value="ECO:0007669"/>
    <property type="project" value="TreeGrafter"/>
</dbReference>
<dbReference type="SMART" id="SM00449">
    <property type="entry name" value="SPRY"/>
    <property type="match status" value="1"/>
</dbReference>
<keyword evidence="15" id="KW-1185">Reference proteome</keyword>
<dbReference type="GO" id="GO:1903037">
    <property type="term" value="P:regulation of leukocyte cell-cell adhesion"/>
    <property type="evidence" value="ECO:0007669"/>
    <property type="project" value="UniProtKB-ARBA"/>
</dbReference>
<keyword evidence="6 10" id="KW-0472">Membrane</keyword>
<evidence type="ECO:0000256" key="3">
    <source>
        <dbReference type="ARBA" id="ARBA00022692"/>
    </source>
</evidence>
<evidence type="ECO:0000256" key="1">
    <source>
        <dbReference type="ARBA" id="ARBA00004479"/>
    </source>
</evidence>
<dbReference type="InterPro" id="IPR013106">
    <property type="entry name" value="Ig_V-set"/>
</dbReference>
<sequence>MCLIGLQIVILQLAGVATAGVKFSVLVSNATVSLGDSVTLPCWLSPTTDAEGMEVRWYRSNSYNTPVLLYRDQKTQSSIQNRTRLMPREPSSSLKQGDVSIQIENVNLKDAGKYTCHVSSSEHYASDAVFLKVEVIGAPPILSLSRLEDDRMNVSCMSTGWHPAPQLQWSLGAQEALQPGRHSHTRVDDGLFTVLSWVVLPSESRWISCSVFLPSKKRDLKEARVDMNINLQPADSGGSSWMVAFIIALLAIIGLTTYLLYMKMKTKKATANIPLGIAEEKTTLLKEAPELAYSEDMKNHAVDIVVNKDAAPACLKVGKDGKMMRDSGDPATDYELCILGSPNFSSGQHYWEVGLKKENTKVKSFWWVGVATDSAVQTMREQKSMPTSGLWCLYSDNKHGVHTKSGSSHYISMASRPEVVGIFLDYDNGRLSFYDTKLRHHLVTIKYFFREMVYPLFNPSKGDKAALYILSLPFATPEVNSTAATAIET</sequence>
<keyword evidence="5 10" id="KW-1133">Transmembrane helix</keyword>
<evidence type="ECO:0008006" key="16">
    <source>
        <dbReference type="Google" id="ProtNLM"/>
    </source>
</evidence>
<dbReference type="InterPro" id="IPR003879">
    <property type="entry name" value="Butyrophylin_SPRY"/>
</dbReference>
<evidence type="ECO:0000313" key="14">
    <source>
        <dbReference type="EMBL" id="KAG5261214.1"/>
    </source>
</evidence>
<keyword evidence="7" id="KW-1015">Disulfide bond</keyword>
<feature type="transmembrane region" description="Helical" evidence="10">
    <location>
        <begin position="241"/>
        <end position="261"/>
    </location>
</feature>
<evidence type="ECO:0000256" key="9">
    <source>
        <dbReference type="ARBA" id="ARBA00023319"/>
    </source>
</evidence>
<evidence type="ECO:0000256" key="4">
    <source>
        <dbReference type="ARBA" id="ARBA00022729"/>
    </source>
</evidence>
<dbReference type="PANTHER" id="PTHR24100:SF149">
    <property type="entry name" value="BG-LIKE ANTIGEN 1-RELATED"/>
    <property type="match status" value="1"/>
</dbReference>
<comment type="subcellular location">
    <subcellularLocation>
        <location evidence="1">Membrane</location>
        <topology evidence="1">Single-pass type I membrane protein</topology>
    </subcellularLocation>
</comment>
<dbReference type="InterPro" id="IPR036179">
    <property type="entry name" value="Ig-like_dom_sf"/>
</dbReference>
<evidence type="ECO:0000259" key="12">
    <source>
        <dbReference type="PROSITE" id="PS50188"/>
    </source>
</evidence>
<dbReference type="GO" id="GO:0001817">
    <property type="term" value="P:regulation of cytokine production"/>
    <property type="evidence" value="ECO:0007669"/>
    <property type="project" value="TreeGrafter"/>
</dbReference>
<keyword evidence="8" id="KW-0325">Glycoprotein</keyword>
<dbReference type="InterPro" id="IPR043136">
    <property type="entry name" value="B30.2/SPRY_sf"/>
</dbReference>
<evidence type="ECO:0000256" key="5">
    <source>
        <dbReference type="ARBA" id="ARBA00022989"/>
    </source>
</evidence>
<dbReference type="InterPro" id="IPR003599">
    <property type="entry name" value="Ig_sub"/>
</dbReference>
<proteinExistence type="inferred from homology"/>
<dbReference type="GO" id="GO:0005102">
    <property type="term" value="F:signaling receptor binding"/>
    <property type="evidence" value="ECO:0007669"/>
    <property type="project" value="TreeGrafter"/>
</dbReference>
<feature type="domain" description="B30.2/SPRY" evidence="12">
    <location>
        <begin position="284"/>
        <end position="474"/>
    </location>
</feature>
<dbReference type="Proteomes" id="UP000823561">
    <property type="component" value="Chromosome 24"/>
</dbReference>
<evidence type="ECO:0000256" key="7">
    <source>
        <dbReference type="ARBA" id="ARBA00023157"/>
    </source>
</evidence>
<evidence type="ECO:0000256" key="10">
    <source>
        <dbReference type="SAM" id="Phobius"/>
    </source>
</evidence>
<name>A0AAV6FEK0_9TELE</name>
<keyword evidence="3 10" id="KW-0812">Transmembrane</keyword>
<dbReference type="Pfam" id="PF22705">
    <property type="entry name" value="C2-set_3"/>
    <property type="match status" value="1"/>
</dbReference>
<dbReference type="PRINTS" id="PR01407">
    <property type="entry name" value="BUTYPHLNCDUF"/>
</dbReference>
<dbReference type="AlphaFoldDB" id="A0AAV6FEK0"/>
<dbReference type="PROSITE" id="PS50835">
    <property type="entry name" value="IG_LIKE"/>
    <property type="match status" value="2"/>
</dbReference>
<dbReference type="InterPro" id="IPR013783">
    <property type="entry name" value="Ig-like_fold"/>
</dbReference>
<accession>A0AAV6FEK0</accession>
<dbReference type="SUPFAM" id="SSF48726">
    <property type="entry name" value="Immunoglobulin"/>
    <property type="match status" value="2"/>
</dbReference>
<dbReference type="GO" id="GO:0050863">
    <property type="term" value="P:regulation of T cell activation"/>
    <property type="evidence" value="ECO:0007669"/>
    <property type="project" value="UniProtKB-ARBA"/>
</dbReference>
<gene>
    <name evidence="14" type="ORF">AALO_G00301310</name>
</gene>
<comment type="similarity">
    <text evidence="2">Belongs to the immunoglobulin superfamily. BTN/MOG family.</text>
</comment>
<dbReference type="InterPro" id="IPR053896">
    <property type="entry name" value="BTN3A2-like_Ig-C"/>
</dbReference>
<comment type="caution">
    <text evidence="14">The sequence shown here is derived from an EMBL/GenBank/DDBJ whole genome shotgun (WGS) entry which is preliminary data.</text>
</comment>
<feature type="signal peptide" evidence="11">
    <location>
        <begin position="1"/>
        <end position="19"/>
    </location>
</feature>
<dbReference type="Gene3D" id="2.60.120.920">
    <property type="match status" value="1"/>
</dbReference>
<dbReference type="Pfam" id="PF07686">
    <property type="entry name" value="V-set"/>
    <property type="match status" value="1"/>
</dbReference>
<feature type="domain" description="Ig-like" evidence="13">
    <location>
        <begin position="139"/>
        <end position="226"/>
    </location>
</feature>
<dbReference type="PROSITE" id="PS50188">
    <property type="entry name" value="B302_SPRY"/>
    <property type="match status" value="1"/>
</dbReference>
<protein>
    <recommendedName>
        <fullName evidence="16">Butyrophilin subfamily 1 member A1-like</fullName>
    </recommendedName>
</protein>
<dbReference type="SUPFAM" id="SSF49899">
    <property type="entry name" value="Concanavalin A-like lectins/glucanases"/>
    <property type="match status" value="1"/>
</dbReference>
<keyword evidence="9" id="KW-0393">Immunoglobulin domain</keyword>